<feature type="transmembrane region" description="Helical" evidence="9">
    <location>
        <begin position="77"/>
        <end position="98"/>
    </location>
</feature>
<dbReference type="PIRSF" id="PIRSF037778">
    <property type="entry name" value="UCP037778_transp_RibU"/>
    <property type="match status" value="1"/>
</dbReference>
<evidence type="ECO:0000256" key="5">
    <source>
        <dbReference type="ARBA" id="ARBA00022692"/>
    </source>
</evidence>
<keyword evidence="4 8" id="KW-1003">Cell membrane</keyword>
<dbReference type="RefSeq" id="WP_380424323.1">
    <property type="nucleotide sequence ID" value="NZ_JBHRZV010000002.1"/>
</dbReference>
<protein>
    <recommendedName>
        <fullName evidence="8">Riboflavin transporter</fullName>
    </recommendedName>
</protein>
<feature type="transmembrane region" description="Helical" evidence="9">
    <location>
        <begin position="6"/>
        <end position="28"/>
    </location>
</feature>
<evidence type="ECO:0000256" key="1">
    <source>
        <dbReference type="ARBA" id="ARBA00004651"/>
    </source>
</evidence>
<name>A0ABV8CT75_9STRE</name>
<evidence type="ECO:0000256" key="4">
    <source>
        <dbReference type="ARBA" id="ARBA00022475"/>
    </source>
</evidence>
<evidence type="ECO:0000256" key="6">
    <source>
        <dbReference type="ARBA" id="ARBA00022989"/>
    </source>
</evidence>
<dbReference type="Pfam" id="PF12822">
    <property type="entry name" value="ECF_trnsprt"/>
    <property type="match status" value="1"/>
</dbReference>
<feature type="transmembrane region" description="Helical" evidence="9">
    <location>
        <begin position="151"/>
        <end position="176"/>
    </location>
</feature>
<evidence type="ECO:0000256" key="2">
    <source>
        <dbReference type="ARBA" id="ARBA00005540"/>
    </source>
</evidence>
<comment type="similarity">
    <text evidence="2 8">Belongs to the prokaryotic riboflavin transporter (P-RFT) (TC 2.A.87) family.</text>
</comment>
<dbReference type="Gene3D" id="1.10.1760.20">
    <property type="match status" value="1"/>
</dbReference>
<keyword evidence="11" id="KW-1185">Reference proteome</keyword>
<evidence type="ECO:0000256" key="3">
    <source>
        <dbReference type="ARBA" id="ARBA00022448"/>
    </source>
</evidence>
<dbReference type="PANTHER" id="PTHR38438:SF1">
    <property type="entry name" value="RIBOFLAVIN TRANSPORTER RIBU"/>
    <property type="match status" value="1"/>
</dbReference>
<keyword evidence="3 8" id="KW-0813">Transport</keyword>
<organism evidence="10 11">
    <name type="scientific">Streptococcus caprae</name>
    <dbReference type="NCBI Taxonomy" id="1640501"/>
    <lineage>
        <taxon>Bacteria</taxon>
        <taxon>Bacillati</taxon>
        <taxon>Bacillota</taxon>
        <taxon>Bacilli</taxon>
        <taxon>Lactobacillales</taxon>
        <taxon>Streptococcaceae</taxon>
        <taxon>Streptococcus</taxon>
    </lineage>
</organism>
<comment type="subcellular location">
    <subcellularLocation>
        <location evidence="1">Cell membrane</location>
        <topology evidence="1">Multi-pass membrane protein</topology>
    </subcellularLocation>
</comment>
<reference evidence="11" key="1">
    <citation type="journal article" date="2019" name="Int. J. Syst. Evol. Microbiol.">
        <title>The Global Catalogue of Microorganisms (GCM) 10K type strain sequencing project: providing services to taxonomists for standard genome sequencing and annotation.</title>
        <authorList>
            <consortium name="The Broad Institute Genomics Platform"/>
            <consortium name="The Broad Institute Genome Sequencing Center for Infectious Disease"/>
            <person name="Wu L."/>
            <person name="Ma J."/>
        </authorList>
    </citation>
    <scope>NUCLEOTIDE SEQUENCE [LARGE SCALE GENOMIC DNA]</scope>
    <source>
        <strain evidence="11">CCUG 67170</strain>
    </source>
</reference>
<evidence type="ECO:0000256" key="8">
    <source>
        <dbReference type="PIRNR" id="PIRNR037778"/>
    </source>
</evidence>
<comment type="caution">
    <text evidence="10">The sequence shown here is derived from an EMBL/GenBank/DDBJ whole genome shotgun (WGS) entry which is preliminary data.</text>
</comment>
<keyword evidence="6 9" id="KW-1133">Transmembrane helix</keyword>
<evidence type="ECO:0000313" key="11">
    <source>
        <dbReference type="Proteomes" id="UP001595807"/>
    </source>
</evidence>
<proteinExistence type="inferred from homology"/>
<gene>
    <name evidence="10" type="ORF">ACFORF_00655</name>
</gene>
<keyword evidence="7 8" id="KW-0472">Membrane</keyword>
<evidence type="ECO:0000313" key="10">
    <source>
        <dbReference type="EMBL" id="MFC3927144.1"/>
    </source>
</evidence>
<keyword evidence="5 9" id="KW-0812">Transmembrane</keyword>
<accession>A0ABV8CT75</accession>
<evidence type="ECO:0000256" key="7">
    <source>
        <dbReference type="ARBA" id="ARBA00023136"/>
    </source>
</evidence>
<comment type="function">
    <text evidence="8">Probably a riboflavin-binding protein that interacts with the energy-coupling factor (ECF) ABC-transporter complex.</text>
</comment>
<dbReference type="InterPro" id="IPR024529">
    <property type="entry name" value="ECF_trnsprt_substrate-spec"/>
</dbReference>
<dbReference type="EMBL" id="JBHRZV010000002">
    <property type="protein sequence ID" value="MFC3927144.1"/>
    <property type="molecule type" value="Genomic_DNA"/>
</dbReference>
<dbReference type="InterPro" id="IPR025720">
    <property type="entry name" value="RibU"/>
</dbReference>
<sequence>MLKTRKMVFIAILGALSFVLMLLNFPLLPGADFLKLDFSILPMLIGLVLFDLKSAYGVLVLRTLLKLLLDNGGAGTMIGLPMNVIALALFLAAFALLWKKTPTRKNFILASVAGTVLLTLAMLVLNLVYAVPMYAQFANFDIGKFIGLGNYLWGMVLPFNLIEGAVFALVFGIVYLPCRPILEKYTI</sequence>
<evidence type="ECO:0000256" key="9">
    <source>
        <dbReference type="SAM" id="Phobius"/>
    </source>
</evidence>
<dbReference type="Proteomes" id="UP001595807">
    <property type="component" value="Unassembled WGS sequence"/>
</dbReference>
<dbReference type="PANTHER" id="PTHR38438">
    <property type="entry name" value="RIBOFLAVIN TRANSPORTER RIBU"/>
    <property type="match status" value="1"/>
</dbReference>
<feature type="transmembrane region" description="Helical" evidence="9">
    <location>
        <begin position="107"/>
        <end position="131"/>
    </location>
</feature>